<reference evidence="7 8" key="1">
    <citation type="submission" date="2024-02" db="EMBL/GenBank/DDBJ databases">
        <title>A novel Gemmatimonadota bacterium.</title>
        <authorList>
            <person name="Du Z.-J."/>
            <person name="Ye Y.-Q."/>
        </authorList>
    </citation>
    <scope>NUCLEOTIDE SEQUENCE [LARGE SCALE GENOMIC DNA]</scope>
    <source>
        <strain evidence="7 8">DH-20</strain>
    </source>
</reference>
<dbReference type="Proteomes" id="UP001484239">
    <property type="component" value="Unassembled WGS sequence"/>
</dbReference>
<dbReference type="InterPro" id="IPR010980">
    <property type="entry name" value="Cyt_c/b562"/>
</dbReference>
<sequence length="157" mass="16192">MVRRMWSTGLASLAVAAVVALPASVSAQDDGPPPAADYRSALMVSLQNHMSAVSALAAGEVAYMGHIQQHASAVNGLATMIGEAFPEGTAEGSRASEDIWANWDAFMEKLRPLQEGAAALDAAAQAGDADGIAAARQAIMGTCRSCHTDYRLPPPGN</sequence>
<evidence type="ECO:0000256" key="5">
    <source>
        <dbReference type="ARBA" id="ARBA00023004"/>
    </source>
</evidence>
<name>A0ABU9E9X5_9BACT</name>
<proteinExistence type="predicted"/>
<keyword evidence="2" id="KW-0349">Heme</keyword>
<dbReference type="EMBL" id="JBBHLI010000003">
    <property type="protein sequence ID" value="MEK9500872.1"/>
    <property type="molecule type" value="Genomic_DNA"/>
</dbReference>
<dbReference type="InterPro" id="IPR002321">
    <property type="entry name" value="Cyt_c_II"/>
</dbReference>
<dbReference type="SUPFAM" id="SSF47175">
    <property type="entry name" value="Cytochromes"/>
    <property type="match status" value="1"/>
</dbReference>
<dbReference type="PIRSF" id="PIRSF000027">
    <property type="entry name" value="Cytc_c_prime"/>
    <property type="match status" value="1"/>
</dbReference>
<evidence type="ECO:0000313" key="8">
    <source>
        <dbReference type="Proteomes" id="UP001484239"/>
    </source>
</evidence>
<dbReference type="Pfam" id="PF01322">
    <property type="entry name" value="Cytochrom_C_2"/>
    <property type="match status" value="1"/>
</dbReference>
<keyword evidence="1" id="KW-0813">Transport</keyword>
<dbReference type="Gene3D" id="1.20.120.10">
    <property type="entry name" value="Cytochrome c/b562"/>
    <property type="match status" value="1"/>
</dbReference>
<gene>
    <name evidence="7" type="ORF">WI372_07780</name>
</gene>
<keyword evidence="4" id="KW-0249">Electron transport</keyword>
<protein>
    <submittedName>
        <fullName evidence="7">Cytochrome c</fullName>
    </submittedName>
</protein>
<keyword evidence="6" id="KW-0732">Signal</keyword>
<dbReference type="PROSITE" id="PS51009">
    <property type="entry name" value="CYTCII"/>
    <property type="match status" value="1"/>
</dbReference>
<evidence type="ECO:0000256" key="6">
    <source>
        <dbReference type="SAM" id="SignalP"/>
    </source>
</evidence>
<evidence type="ECO:0000256" key="1">
    <source>
        <dbReference type="ARBA" id="ARBA00022448"/>
    </source>
</evidence>
<dbReference type="InterPro" id="IPR012127">
    <property type="entry name" value="Cyt_c_prime"/>
</dbReference>
<organism evidence="7 8">
    <name type="scientific">Gaopeijia maritima</name>
    <dbReference type="NCBI Taxonomy" id="3119007"/>
    <lineage>
        <taxon>Bacteria</taxon>
        <taxon>Pseudomonadati</taxon>
        <taxon>Gemmatimonadota</taxon>
        <taxon>Longimicrobiia</taxon>
        <taxon>Gaopeijiales</taxon>
        <taxon>Gaopeijiaceae</taxon>
        <taxon>Gaopeijia</taxon>
    </lineage>
</organism>
<keyword evidence="5" id="KW-0408">Iron</keyword>
<evidence type="ECO:0000256" key="4">
    <source>
        <dbReference type="ARBA" id="ARBA00022982"/>
    </source>
</evidence>
<comment type="caution">
    <text evidence="7">The sequence shown here is derived from an EMBL/GenBank/DDBJ whole genome shotgun (WGS) entry which is preliminary data.</text>
</comment>
<keyword evidence="3" id="KW-0479">Metal-binding</keyword>
<evidence type="ECO:0000256" key="3">
    <source>
        <dbReference type="ARBA" id="ARBA00022723"/>
    </source>
</evidence>
<evidence type="ECO:0000256" key="2">
    <source>
        <dbReference type="ARBA" id="ARBA00022617"/>
    </source>
</evidence>
<dbReference type="RefSeq" id="WP_405286682.1">
    <property type="nucleotide sequence ID" value="NZ_JBBHLI010000003.1"/>
</dbReference>
<keyword evidence="8" id="KW-1185">Reference proteome</keyword>
<accession>A0ABU9E9X5</accession>
<feature type="signal peptide" evidence="6">
    <location>
        <begin position="1"/>
        <end position="27"/>
    </location>
</feature>
<feature type="chain" id="PRO_5045255524" evidence="6">
    <location>
        <begin position="28"/>
        <end position="157"/>
    </location>
</feature>
<evidence type="ECO:0000313" key="7">
    <source>
        <dbReference type="EMBL" id="MEK9500872.1"/>
    </source>
</evidence>